<dbReference type="GO" id="GO:0008726">
    <property type="term" value="F:alkanesulfonate monooxygenase activity"/>
    <property type="evidence" value="ECO:0007669"/>
    <property type="project" value="TreeGrafter"/>
</dbReference>
<dbReference type="Proteomes" id="UP000239209">
    <property type="component" value="Unassembled WGS sequence"/>
</dbReference>
<dbReference type="RefSeq" id="WP_106124752.1">
    <property type="nucleotide sequence ID" value="NZ_PVZG01000001.1"/>
</dbReference>
<comment type="caution">
    <text evidence="6">The sequence shown here is derived from an EMBL/GenBank/DDBJ whole genome shotgun (WGS) entry which is preliminary data.</text>
</comment>
<evidence type="ECO:0000313" key="6">
    <source>
        <dbReference type="EMBL" id="PRY33468.1"/>
    </source>
</evidence>
<dbReference type="Pfam" id="PF00296">
    <property type="entry name" value="Bac_luciferase"/>
    <property type="match status" value="1"/>
</dbReference>
<sequence length="302" mass="32445">MRIGLNLPHYGSLTSPEAVSGVSRAAEDLGFDSLWTGDRILAPLRPTDRYPGGDGVMPAEMVTYLDPLTALAFAAAGTSRIRLGTSTLNAPWYPPVLLARTLTTLDVLSRGRLDVGLGLGWQRDEYAAVGVPWSERGARLDETLDVLEKIWGQEVVAHEGAAFRVAESRILPKPAQRPRPPILLAGLTPRAMSRIARRADGWLAVGLPLPYLRALRQQARTEAEAAGRDPGALRVVQRLNPRLSGSPADPARVPATGTLRQIADYAKAAAADEVFVDLSLTVSSEAEMLDVAGTFLELMRAG</sequence>
<dbReference type="AlphaFoldDB" id="A0A2T0SJ87"/>
<dbReference type="OrthoDB" id="3206024at2"/>
<dbReference type="Gene3D" id="3.20.20.30">
    <property type="entry name" value="Luciferase-like domain"/>
    <property type="match status" value="1"/>
</dbReference>
<dbReference type="EMBL" id="PVZG01000001">
    <property type="protein sequence ID" value="PRY33468.1"/>
    <property type="molecule type" value="Genomic_DNA"/>
</dbReference>
<reference evidence="6 7" key="1">
    <citation type="submission" date="2018-03" db="EMBL/GenBank/DDBJ databases">
        <title>Genomic Encyclopedia of Archaeal and Bacterial Type Strains, Phase II (KMG-II): from individual species to whole genera.</title>
        <authorList>
            <person name="Goeker M."/>
        </authorList>
    </citation>
    <scope>NUCLEOTIDE SEQUENCE [LARGE SCALE GENOMIC DNA]</scope>
    <source>
        <strain evidence="6 7">DSM 45348</strain>
    </source>
</reference>
<proteinExistence type="predicted"/>
<evidence type="ECO:0000313" key="7">
    <source>
        <dbReference type="Proteomes" id="UP000239209"/>
    </source>
</evidence>
<dbReference type="PANTHER" id="PTHR42847:SF4">
    <property type="entry name" value="ALKANESULFONATE MONOOXYGENASE-RELATED"/>
    <property type="match status" value="1"/>
</dbReference>
<evidence type="ECO:0000256" key="2">
    <source>
        <dbReference type="ARBA" id="ARBA00022643"/>
    </source>
</evidence>
<gene>
    <name evidence="6" type="ORF">CLV70_101631</name>
</gene>
<dbReference type="SUPFAM" id="SSF51679">
    <property type="entry name" value="Bacterial luciferase-like"/>
    <property type="match status" value="1"/>
</dbReference>
<protein>
    <submittedName>
        <fullName evidence="6">Putative F420-dependent oxidoreductase</fullName>
    </submittedName>
</protein>
<keyword evidence="1" id="KW-0285">Flavoprotein</keyword>
<keyword evidence="2" id="KW-0288">FMN</keyword>
<dbReference type="InterPro" id="IPR019921">
    <property type="entry name" value="Lucif-like_OxRdtase_Rv2161c"/>
</dbReference>
<keyword evidence="7" id="KW-1185">Reference proteome</keyword>
<evidence type="ECO:0000259" key="5">
    <source>
        <dbReference type="Pfam" id="PF00296"/>
    </source>
</evidence>
<name>A0A2T0SJ87_9ACTN</name>
<dbReference type="PANTHER" id="PTHR42847">
    <property type="entry name" value="ALKANESULFONATE MONOOXYGENASE"/>
    <property type="match status" value="1"/>
</dbReference>
<dbReference type="NCBIfam" id="TIGR03619">
    <property type="entry name" value="F420_Rv2161c"/>
    <property type="match status" value="1"/>
</dbReference>
<feature type="domain" description="Luciferase-like" evidence="5">
    <location>
        <begin position="15"/>
        <end position="241"/>
    </location>
</feature>
<organism evidence="6 7">
    <name type="scientific">Pseudosporangium ferrugineum</name>
    <dbReference type="NCBI Taxonomy" id="439699"/>
    <lineage>
        <taxon>Bacteria</taxon>
        <taxon>Bacillati</taxon>
        <taxon>Actinomycetota</taxon>
        <taxon>Actinomycetes</taxon>
        <taxon>Micromonosporales</taxon>
        <taxon>Micromonosporaceae</taxon>
        <taxon>Pseudosporangium</taxon>
    </lineage>
</organism>
<keyword evidence="3" id="KW-0560">Oxidoreductase</keyword>
<dbReference type="GO" id="GO:0046306">
    <property type="term" value="P:alkanesulfonate catabolic process"/>
    <property type="evidence" value="ECO:0007669"/>
    <property type="project" value="TreeGrafter"/>
</dbReference>
<evidence type="ECO:0000256" key="4">
    <source>
        <dbReference type="ARBA" id="ARBA00023033"/>
    </source>
</evidence>
<accession>A0A2T0SJ87</accession>
<evidence type="ECO:0000256" key="1">
    <source>
        <dbReference type="ARBA" id="ARBA00022630"/>
    </source>
</evidence>
<dbReference type="InterPro" id="IPR050172">
    <property type="entry name" value="SsuD_RutA_monooxygenase"/>
</dbReference>
<keyword evidence="4" id="KW-0503">Monooxygenase</keyword>
<dbReference type="InterPro" id="IPR036661">
    <property type="entry name" value="Luciferase-like_sf"/>
</dbReference>
<evidence type="ECO:0000256" key="3">
    <source>
        <dbReference type="ARBA" id="ARBA00023002"/>
    </source>
</evidence>
<dbReference type="InterPro" id="IPR011251">
    <property type="entry name" value="Luciferase-like_dom"/>
</dbReference>